<name>A0ACC0WQD7_9STRA</name>
<reference evidence="1 2" key="1">
    <citation type="journal article" date="2022" name="bioRxiv">
        <title>The genome of the oomycete Peronosclerospora sorghi, a cosmopolitan pathogen of maize and sorghum, is inflated with dispersed pseudogenes.</title>
        <authorList>
            <person name="Fletcher K."/>
            <person name="Martin F."/>
            <person name="Isakeit T."/>
            <person name="Cavanaugh K."/>
            <person name="Magill C."/>
            <person name="Michelmore R."/>
        </authorList>
    </citation>
    <scope>NUCLEOTIDE SEQUENCE [LARGE SCALE GENOMIC DNA]</scope>
    <source>
        <strain evidence="1">P6</strain>
    </source>
</reference>
<comment type="caution">
    <text evidence="1">The sequence shown here is derived from an EMBL/GenBank/DDBJ whole genome shotgun (WGS) entry which is preliminary data.</text>
</comment>
<organism evidence="1 2">
    <name type="scientific">Peronosclerospora sorghi</name>
    <dbReference type="NCBI Taxonomy" id="230839"/>
    <lineage>
        <taxon>Eukaryota</taxon>
        <taxon>Sar</taxon>
        <taxon>Stramenopiles</taxon>
        <taxon>Oomycota</taxon>
        <taxon>Peronosporomycetes</taxon>
        <taxon>Peronosporales</taxon>
        <taxon>Peronosporaceae</taxon>
        <taxon>Peronosclerospora</taxon>
    </lineage>
</organism>
<accession>A0ACC0WQD7</accession>
<protein>
    <submittedName>
        <fullName evidence="1">Uncharacterized protein</fullName>
    </submittedName>
</protein>
<evidence type="ECO:0000313" key="1">
    <source>
        <dbReference type="EMBL" id="KAI9920293.1"/>
    </source>
</evidence>
<keyword evidence="2" id="KW-1185">Reference proteome</keyword>
<dbReference type="Proteomes" id="UP001163321">
    <property type="component" value="Chromosome 10"/>
</dbReference>
<dbReference type="EMBL" id="CM047589">
    <property type="protein sequence ID" value="KAI9920293.1"/>
    <property type="molecule type" value="Genomic_DNA"/>
</dbReference>
<evidence type="ECO:0000313" key="2">
    <source>
        <dbReference type="Proteomes" id="UP001163321"/>
    </source>
</evidence>
<proteinExistence type="predicted"/>
<sequence length="94" mass="10314">MCADAAVDVASNDNNVLTRPSSPRTVLTRFPLTLELVHVAYHAIVWGHDDSYLLDLTMFPILPKRLAHHTPSLATSRVCLFVTENASVVTVGKD</sequence>
<gene>
    <name evidence="1" type="ORF">PsorP6_016007</name>
</gene>